<protein>
    <submittedName>
        <fullName evidence="6">Bacterial Ig-like domain (Group 4)</fullName>
    </submittedName>
</protein>
<dbReference type="InterPro" id="IPR050727">
    <property type="entry name" value="GH43_arabinanases"/>
</dbReference>
<evidence type="ECO:0000313" key="7">
    <source>
        <dbReference type="Proteomes" id="UP000076447"/>
    </source>
</evidence>
<keyword evidence="2" id="KW-0326">Glycosidase</keyword>
<dbReference type="GO" id="GO:0016798">
    <property type="term" value="F:hydrolase activity, acting on glycosyl bonds"/>
    <property type="evidence" value="ECO:0007669"/>
    <property type="project" value="UniProtKB-KW"/>
</dbReference>
<dbReference type="PATRIC" id="fig|43678.3.peg.1110"/>
<reference evidence="6 7" key="1">
    <citation type="submission" date="2016-01" db="EMBL/GenBank/DDBJ databases">
        <title>Genome sequence of Oerskovia enterophila VJag, an agar and cellulose degrading bacterium.</title>
        <authorList>
            <person name="Poehlein A."/>
            <person name="Jag V."/>
            <person name="Bengelsdorf F."/>
            <person name="Duerre P."/>
            <person name="Daniel R."/>
        </authorList>
    </citation>
    <scope>NUCLEOTIDE SEQUENCE [LARGE SCALE GENOMIC DNA]</scope>
    <source>
        <strain evidence="6 7">VJag</strain>
    </source>
</reference>
<evidence type="ECO:0000256" key="1">
    <source>
        <dbReference type="ARBA" id="ARBA00022801"/>
    </source>
</evidence>
<dbReference type="InterPro" id="IPR023296">
    <property type="entry name" value="Glyco_hydro_beta-prop_sf"/>
</dbReference>
<evidence type="ECO:0000256" key="2">
    <source>
        <dbReference type="ARBA" id="ARBA00023295"/>
    </source>
</evidence>
<evidence type="ECO:0000259" key="4">
    <source>
        <dbReference type="Pfam" id="PF07532"/>
    </source>
</evidence>
<accession>A0A163SCZ8</accession>
<dbReference type="Gene3D" id="2.115.10.20">
    <property type="entry name" value="Glycosyl hydrolase domain, family 43"/>
    <property type="match status" value="1"/>
</dbReference>
<dbReference type="OrthoDB" id="9758923at2"/>
<dbReference type="InterPro" id="IPR013320">
    <property type="entry name" value="ConA-like_dom_sf"/>
</dbReference>
<keyword evidence="1" id="KW-0378">Hydrolase</keyword>
<sequence>MRRTRGRLVAASVAVALSTGLTTTAVAAADPVLPEAGLVAWYKLDEASGTSAANSAPGSTFGAATVNGAARSANGVTLDGADDYVRLPDSLLKNLTSVTVDLDVLVDTAQATPYFIWGMGNTSGSNGNGYLFTTGNAYRTGIASGNWSTEQNTTKGTNLARGVWKHLTYTQTGTTGTLYEDGVQVAQNTAVTTTPASIGAGTTTANYIGRSLYSGDKYLKGQVRDFRVYDRALPANDVAALAQKTSAAAAGADAAALDLGDTSAVTSNLTLPVTGAQGSTIAWATSHADVVTSSGKVTQPAAGRPAASVTLTASVTRGAVTLPRTFTVVVPPALDDAQAAAWDAQHAVVTNIADVRGNLTLPTKGAQGSTLTWTSSAPGTVSDTGVVHRPAHGAGDTEVTLTVTATKGTATSTQPRTATVRQAPEAQEPAAYFFPYFKGESTADGEEIYFAASQGNDPLKWQELNDDKTVLRSGLGEKGLRDPFVIRSPEGDKFFLVATDLKIYGGNNFGNAQERGSLSLMVWESTDLVSWSDQRMVKVSSDYAGNTWAPEAFYDEAAGEYVVYWASALYPTTDSSDRKIATSYQRMMYATTRDFVTFSEPRIWVDNKRGTGLGIIDASVTKVGDTYYRFIKDEKYMTVRSEKSTDLRATSWDLITENIGVGQPNGYGGTFTAGEGPTVFKSNTEEKWYVFMDQPSYHGGKGYVPFESTDLDSGVWTKSEPATLPVSPRHGTVLPVTQAEYDRLLAHYQPDAFVASAAPVTVTTAAGTAPVLPATVAATYGDGATKDLAVTWDAVDPASWAQAGTFAVSGSFGPSITTRATATVTVTAPVDPEPDPDLAVEVSATAKCVAGKVTVSVRAVNGEDVPVDVKVGSAFGSKSFVGVAPGKSASQSFATRADSVEAGVVTITASTTGASPVTATFEAPYAALDCG</sequence>
<dbReference type="SUPFAM" id="SSF49899">
    <property type="entry name" value="Concanavalin A-like lectins/glucanases"/>
    <property type="match status" value="1"/>
</dbReference>
<dbReference type="AlphaFoldDB" id="A0A163SCZ8"/>
<dbReference type="Pfam" id="PF13385">
    <property type="entry name" value="Laminin_G_3"/>
    <property type="match status" value="1"/>
</dbReference>
<name>A0A163SCZ8_9CELL</name>
<evidence type="ECO:0000256" key="3">
    <source>
        <dbReference type="SAM" id="SignalP"/>
    </source>
</evidence>
<dbReference type="EMBL" id="LRIE01000056">
    <property type="protein sequence ID" value="KZM36271.1"/>
    <property type="molecule type" value="Genomic_DNA"/>
</dbReference>
<dbReference type="Gene3D" id="2.60.120.200">
    <property type="match status" value="1"/>
</dbReference>
<evidence type="ECO:0000259" key="5">
    <source>
        <dbReference type="Pfam" id="PF20578"/>
    </source>
</evidence>
<dbReference type="Pfam" id="PF07532">
    <property type="entry name" value="Big_4"/>
    <property type="match status" value="1"/>
</dbReference>
<dbReference type="PANTHER" id="PTHR43301:SF3">
    <property type="entry name" value="ARABINAN ENDO-1,5-ALPHA-L-ARABINOSIDASE A-RELATED"/>
    <property type="match status" value="1"/>
</dbReference>
<dbReference type="Proteomes" id="UP000076447">
    <property type="component" value="Unassembled WGS sequence"/>
</dbReference>
<feature type="signal peptide" evidence="3">
    <location>
        <begin position="1"/>
        <end position="27"/>
    </location>
</feature>
<dbReference type="RefSeq" id="WP_082848773.1">
    <property type="nucleotide sequence ID" value="NZ_LRIE01000056.1"/>
</dbReference>
<dbReference type="CDD" id="cd08983">
    <property type="entry name" value="GH43_Bt3655-like"/>
    <property type="match status" value="1"/>
</dbReference>
<dbReference type="PANTHER" id="PTHR43301">
    <property type="entry name" value="ARABINAN ENDO-1,5-ALPHA-L-ARABINOSIDASE"/>
    <property type="match status" value="1"/>
</dbReference>
<feature type="domain" description="Atrophied bacterial Ig" evidence="5">
    <location>
        <begin position="252"/>
        <end position="331"/>
    </location>
</feature>
<dbReference type="SUPFAM" id="SSF75005">
    <property type="entry name" value="Arabinanase/levansucrase/invertase"/>
    <property type="match status" value="1"/>
</dbReference>
<feature type="domain" description="Atrophied bacterial Ig" evidence="5">
    <location>
        <begin position="339"/>
        <end position="422"/>
    </location>
</feature>
<dbReference type="Pfam" id="PF20578">
    <property type="entry name" value="aBig_2"/>
    <property type="match status" value="2"/>
</dbReference>
<feature type="domain" description="Bacterial Ig-like" evidence="4">
    <location>
        <begin position="758"/>
        <end position="810"/>
    </location>
</feature>
<organism evidence="6 7">
    <name type="scientific">Oerskovia enterophila</name>
    <dbReference type="NCBI Taxonomy" id="43678"/>
    <lineage>
        <taxon>Bacteria</taxon>
        <taxon>Bacillati</taxon>
        <taxon>Actinomycetota</taxon>
        <taxon>Actinomycetes</taxon>
        <taxon>Micrococcales</taxon>
        <taxon>Cellulomonadaceae</taxon>
        <taxon>Oerskovia</taxon>
    </lineage>
</organism>
<keyword evidence="3" id="KW-0732">Signal</keyword>
<gene>
    <name evidence="6" type="ORF">OJAG_10610</name>
</gene>
<dbReference type="InterPro" id="IPR011081">
    <property type="entry name" value="Big_4"/>
</dbReference>
<dbReference type="InterPro" id="IPR046780">
    <property type="entry name" value="aBig_2"/>
</dbReference>
<dbReference type="STRING" id="43678.OJAG_10610"/>
<evidence type="ECO:0000313" key="6">
    <source>
        <dbReference type="EMBL" id="KZM36271.1"/>
    </source>
</evidence>
<feature type="chain" id="PRO_5007845759" evidence="3">
    <location>
        <begin position="28"/>
        <end position="931"/>
    </location>
</feature>
<comment type="caution">
    <text evidence="6">The sequence shown here is derived from an EMBL/GenBank/DDBJ whole genome shotgun (WGS) entry which is preliminary data.</text>
</comment>
<proteinExistence type="predicted"/>